<protein>
    <submittedName>
        <fullName evidence="2">Uncharacterized protein</fullName>
    </submittedName>
</protein>
<dbReference type="InterPro" id="IPR035516">
    <property type="entry name" value="Gyrase/topoIV_suA_C"/>
</dbReference>
<feature type="transmembrane region" description="Helical" evidence="1">
    <location>
        <begin position="7"/>
        <end position="26"/>
    </location>
</feature>
<evidence type="ECO:0000313" key="2">
    <source>
        <dbReference type="EMBL" id="EIJ38787.1"/>
    </source>
</evidence>
<feature type="transmembrane region" description="Helical" evidence="1">
    <location>
        <begin position="32"/>
        <end position="50"/>
    </location>
</feature>
<keyword evidence="3" id="KW-1185">Reference proteome</keyword>
<dbReference type="STRING" id="926559.JoomaDRAFT_1780"/>
<gene>
    <name evidence="2" type="ORF">JoomaDRAFT_1780</name>
</gene>
<organism evidence="2 3">
    <name type="scientific">Galbibacter orientalis DSM 19592</name>
    <dbReference type="NCBI Taxonomy" id="926559"/>
    <lineage>
        <taxon>Bacteria</taxon>
        <taxon>Pseudomonadati</taxon>
        <taxon>Bacteroidota</taxon>
        <taxon>Flavobacteriia</taxon>
        <taxon>Flavobacteriales</taxon>
        <taxon>Flavobacteriaceae</taxon>
        <taxon>Galbibacter</taxon>
    </lineage>
</organism>
<name>I3C594_9FLAO</name>
<keyword evidence="1" id="KW-0812">Transmembrane</keyword>
<accession>I3C594</accession>
<dbReference type="EMBL" id="JH651379">
    <property type="protein sequence ID" value="EIJ38787.1"/>
    <property type="molecule type" value="Genomic_DNA"/>
</dbReference>
<dbReference type="SUPFAM" id="SSF101904">
    <property type="entry name" value="GyrA/ParC C-terminal domain-like"/>
    <property type="match status" value="1"/>
</dbReference>
<keyword evidence="1" id="KW-0472">Membrane</keyword>
<reference evidence="2 3" key="1">
    <citation type="submission" date="2012-02" db="EMBL/GenBank/DDBJ databases">
        <title>Improved High-Quality Draft genome of Joostella marina DSM 19592.</title>
        <authorList>
            <consortium name="US DOE Joint Genome Institute (JGI-PGF)"/>
            <person name="Lucas S."/>
            <person name="Copeland A."/>
            <person name="Lapidus A."/>
            <person name="Bruce D."/>
            <person name="Goodwin L."/>
            <person name="Pitluck S."/>
            <person name="Peters L."/>
            <person name="Chertkov O."/>
            <person name="Ovchinnikova G."/>
            <person name="Kyrpides N."/>
            <person name="Mavromatis K."/>
            <person name="Detter J.C."/>
            <person name="Han C."/>
            <person name="Land M."/>
            <person name="Hauser L."/>
            <person name="Markowitz V."/>
            <person name="Cheng J.-F."/>
            <person name="Hugenholtz P."/>
            <person name="Woyke T."/>
            <person name="Wu D."/>
            <person name="Tindall B."/>
            <person name="Brambilla E."/>
            <person name="Klenk H.-P."/>
            <person name="Eisen J.A."/>
        </authorList>
    </citation>
    <scope>NUCLEOTIDE SEQUENCE [LARGE SCALE GENOMIC DNA]</scope>
    <source>
        <strain evidence="2 3">DSM 19592</strain>
    </source>
</reference>
<dbReference type="HOGENOM" id="CLU_697879_0_0_10"/>
<dbReference type="Gene3D" id="2.120.10.90">
    <property type="entry name" value="DNA gyrase/topoisomerase IV, subunit A, C-terminal"/>
    <property type="match status" value="1"/>
</dbReference>
<dbReference type="Proteomes" id="UP000004690">
    <property type="component" value="Unassembled WGS sequence"/>
</dbReference>
<dbReference type="RefSeq" id="WP_008612069.1">
    <property type="nucleotide sequence ID" value="NZ_JH651379.1"/>
</dbReference>
<dbReference type="AlphaFoldDB" id="I3C594"/>
<evidence type="ECO:0000313" key="3">
    <source>
        <dbReference type="Proteomes" id="UP000004690"/>
    </source>
</evidence>
<proteinExistence type="predicted"/>
<sequence>MAAKKSYSPPLWMMLITFLGWMVLLIDKGLWFIPMLILAVFVIIICKDYLENKAKTYNKKNSKKKYVDKEKSIDSILIPEVEERYFVSNQVNLFKYSVFLFFITKSGGYKALGVENKEDLLDALRNLNIERKRFADFVVTEIDSNVLMVLDDESVFKVNVRDLVNRFYKQKRIPLKGKKILKVYSINKKFDRTGVSLVIVTKTAVAQKKNLTQVLSLISHIYEQHGSTKILDHLNNDAVVTGILNPPNSEIIIVTNKGRVIRSARDKIDYKRLIELSEGDCLTSITSINNSGGLVFFLDSQSAHYKLIPVIDFRFTVFGGKGIKISLGENHQFIPDNVVFINDENEILITVTDKGKITLIKASKLIVSSRMSEPNSMFKLLNNDYIRIVKTYSSL</sequence>
<keyword evidence="1" id="KW-1133">Transmembrane helix</keyword>
<evidence type="ECO:0000256" key="1">
    <source>
        <dbReference type="SAM" id="Phobius"/>
    </source>
</evidence>